<dbReference type="EMBL" id="KZ805611">
    <property type="protein sequence ID" value="PVH93153.1"/>
    <property type="molecule type" value="Genomic_DNA"/>
</dbReference>
<organism evidence="2 3">
    <name type="scientific">Periconia macrospinosa</name>
    <dbReference type="NCBI Taxonomy" id="97972"/>
    <lineage>
        <taxon>Eukaryota</taxon>
        <taxon>Fungi</taxon>
        <taxon>Dikarya</taxon>
        <taxon>Ascomycota</taxon>
        <taxon>Pezizomycotina</taxon>
        <taxon>Dothideomycetes</taxon>
        <taxon>Pleosporomycetidae</taxon>
        <taxon>Pleosporales</taxon>
        <taxon>Massarineae</taxon>
        <taxon>Periconiaceae</taxon>
        <taxon>Periconia</taxon>
    </lineage>
</organism>
<accession>A0A2V1D6F6</accession>
<keyword evidence="3" id="KW-1185">Reference proteome</keyword>
<gene>
    <name evidence="2" type="ORF">DM02DRAFT_733298</name>
</gene>
<reference evidence="2 3" key="1">
    <citation type="journal article" date="2018" name="Sci. Rep.">
        <title>Comparative genomics provides insights into the lifestyle and reveals functional heterogeneity of dark septate endophytic fungi.</title>
        <authorList>
            <person name="Knapp D.G."/>
            <person name="Nemeth J.B."/>
            <person name="Barry K."/>
            <person name="Hainaut M."/>
            <person name="Henrissat B."/>
            <person name="Johnson J."/>
            <person name="Kuo A."/>
            <person name="Lim J.H.P."/>
            <person name="Lipzen A."/>
            <person name="Nolan M."/>
            <person name="Ohm R.A."/>
            <person name="Tamas L."/>
            <person name="Grigoriev I.V."/>
            <person name="Spatafora J.W."/>
            <person name="Nagy L.G."/>
            <person name="Kovacs G.M."/>
        </authorList>
    </citation>
    <scope>NUCLEOTIDE SEQUENCE [LARGE SCALE GENOMIC DNA]</scope>
    <source>
        <strain evidence="2 3">DSE2036</strain>
    </source>
</reference>
<evidence type="ECO:0000256" key="1">
    <source>
        <dbReference type="SAM" id="MobiDB-lite"/>
    </source>
</evidence>
<evidence type="ECO:0000313" key="3">
    <source>
        <dbReference type="Proteomes" id="UP000244855"/>
    </source>
</evidence>
<name>A0A2V1D6F6_9PLEO</name>
<feature type="region of interest" description="Disordered" evidence="1">
    <location>
        <begin position="145"/>
        <end position="170"/>
    </location>
</feature>
<protein>
    <submittedName>
        <fullName evidence="2">Uncharacterized protein</fullName>
    </submittedName>
</protein>
<dbReference type="AlphaFoldDB" id="A0A2V1D6F6"/>
<sequence length="170" mass="20092">MSEKNAECGDGDDRLDPKYNMDRQSWFFEGSEIFKKWNSLLKMKPGGKFERIRWLPYMADLVDDRDHEKIILNHSPKIQTIISLYSNWCLLRDEKNFPASPLDETKENYLEGFIRVTEFDGAEQLTDFKYLYILSREAKGWIKTERREKGKTPPPGLDEEELMPANKTYI</sequence>
<evidence type="ECO:0000313" key="2">
    <source>
        <dbReference type="EMBL" id="PVH93153.1"/>
    </source>
</evidence>
<dbReference type="Proteomes" id="UP000244855">
    <property type="component" value="Unassembled WGS sequence"/>
</dbReference>
<proteinExistence type="predicted"/>